<gene>
    <name evidence="1" type="ORF">CDAR_224531</name>
</gene>
<dbReference type="AlphaFoldDB" id="A0AAV4WXD7"/>
<reference evidence="1 2" key="1">
    <citation type="submission" date="2021-06" db="EMBL/GenBank/DDBJ databases">
        <title>Caerostris darwini draft genome.</title>
        <authorList>
            <person name="Kono N."/>
            <person name="Arakawa K."/>
        </authorList>
    </citation>
    <scope>NUCLEOTIDE SEQUENCE [LARGE SCALE GENOMIC DNA]</scope>
</reference>
<organism evidence="1 2">
    <name type="scientific">Caerostris darwini</name>
    <dbReference type="NCBI Taxonomy" id="1538125"/>
    <lineage>
        <taxon>Eukaryota</taxon>
        <taxon>Metazoa</taxon>
        <taxon>Ecdysozoa</taxon>
        <taxon>Arthropoda</taxon>
        <taxon>Chelicerata</taxon>
        <taxon>Arachnida</taxon>
        <taxon>Araneae</taxon>
        <taxon>Araneomorphae</taxon>
        <taxon>Entelegynae</taxon>
        <taxon>Araneoidea</taxon>
        <taxon>Araneidae</taxon>
        <taxon>Caerostris</taxon>
    </lineage>
</organism>
<name>A0AAV4WXD7_9ARAC</name>
<keyword evidence="2" id="KW-1185">Reference proteome</keyword>
<evidence type="ECO:0000313" key="1">
    <source>
        <dbReference type="EMBL" id="GIY87561.1"/>
    </source>
</evidence>
<accession>A0AAV4WXD7</accession>
<evidence type="ECO:0000313" key="2">
    <source>
        <dbReference type="Proteomes" id="UP001054837"/>
    </source>
</evidence>
<dbReference type="Proteomes" id="UP001054837">
    <property type="component" value="Unassembled WGS sequence"/>
</dbReference>
<sequence length="75" mass="8628">MDMALLVCCIAPALLSAVFVYFAGETEYLVDFWTLGYSFYPSTRSVIRHDCGTIRFRLYRCCAFDIADSFLFQDT</sequence>
<comment type="caution">
    <text evidence="1">The sequence shown here is derived from an EMBL/GenBank/DDBJ whole genome shotgun (WGS) entry which is preliminary data.</text>
</comment>
<protein>
    <recommendedName>
        <fullName evidence="3">Secreted protein</fullName>
    </recommendedName>
</protein>
<proteinExistence type="predicted"/>
<evidence type="ECO:0008006" key="3">
    <source>
        <dbReference type="Google" id="ProtNLM"/>
    </source>
</evidence>
<dbReference type="EMBL" id="BPLQ01015351">
    <property type="protein sequence ID" value="GIY87561.1"/>
    <property type="molecule type" value="Genomic_DNA"/>
</dbReference>